<dbReference type="Proteomes" id="UP000652691">
    <property type="component" value="Unassembled WGS sequence"/>
</dbReference>
<dbReference type="InterPro" id="IPR002937">
    <property type="entry name" value="Amino_oxidase"/>
</dbReference>
<dbReference type="PANTHER" id="PTHR43563">
    <property type="entry name" value="AMINE OXIDASE"/>
    <property type="match status" value="1"/>
</dbReference>
<dbReference type="GO" id="GO:0016491">
    <property type="term" value="F:oxidoreductase activity"/>
    <property type="evidence" value="ECO:0007669"/>
    <property type="project" value="UniProtKB-KW"/>
</dbReference>
<evidence type="ECO:0000256" key="4">
    <source>
        <dbReference type="PIRSR" id="PIRSR601613-1"/>
    </source>
</evidence>
<reference evidence="6 8" key="1">
    <citation type="submission" date="2013-02" db="EMBL/GenBank/DDBJ databases">
        <title>The Genome Sequence of Acinetobacter sp. NIPH 3623.</title>
        <authorList>
            <consortium name="The Broad Institute Genome Sequencing Platform"/>
            <consortium name="The Broad Institute Genome Sequencing Center for Infectious Disease"/>
            <person name="Cerqueira G."/>
            <person name="Feldgarden M."/>
            <person name="Courvalin P."/>
            <person name="Perichon B."/>
            <person name="Grillot-Courvalin C."/>
            <person name="Clermont D."/>
            <person name="Rocha E."/>
            <person name="Yoon E.-J."/>
            <person name="Nemec A."/>
            <person name="Walker B."/>
            <person name="Young S.K."/>
            <person name="Zeng Q."/>
            <person name="Gargeya S."/>
            <person name="Fitzgerald M."/>
            <person name="Haas B."/>
            <person name="Abouelleil A."/>
            <person name="Alvarado L."/>
            <person name="Arachchi H.M."/>
            <person name="Berlin A.M."/>
            <person name="Chapman S.B."/>
            <person name="Dewar J."/>
            <person name="Goldberg J."/>
            <person name="Griggs A."/>
            <person name="Gujja S."/>
            <person name="Hansen M."/>
            <person name="Howarth C."/>
            <person name="Imamovic A."/>
            <person name="Larimer J."/>
            <person name="McCowan C."/>
            <person name="Murphy C."/>
            <person name="Neiman D."/>
            <person name="Pearson M."/>
            <person name="Priest M."/>
            <person name="Roberts A."/>
            <person name="Saif S."/>
            <person name="Shea T."/>
            <person name="Sisk P."/>
            <person name="Sykes S."/>
            <person name="Wortman J."/>
            <person name="Nusbaum C."/>
            <person name="Birren B."/>
        </authorList>
    </citation>
    <scope>NUCLEOTIDE SEQUENCE [LARGE SCALE GENOMIC DNA]</scope>
    <source>
        <strain evidence="6 8">NIPH 3623</strain>
    </source>
</reference>
<gene>
    <name evidence="7" type="primary">aofH</name>
    <name evidence="6" type="ORF">F888_02945</name>
    <name evidence="7" type="ORF">GCM10007354_03720</name>
</gene>
<dbReference type="STRING" id="1217698.F888_02945"/>
<evidence type="ECO:0000313" key="8">
    <source>
        <dbReference type="Proteomes" id="UP000013200"/>
    </source>
</evidence>
<evidence type="ECO:0000256" key="2">
    <source>
        <dbReference type="ARBA" id="ARBA00005995"/>
    </source>
</evidence>
<feature type="binding site" evidence="4">
    <location>
        <position position="327"/>
    </location>
    <ligand>
        <name>substrate</name>
    </ligand>
</feature>
<evidence type="ECO:0000256" key="3">
    <source>
        <dbReference type="ARBA" id="ARBA00023002"/>
    </source>
</evidence>
<dbReference type="InterPro" id="IPR050703">
    <property type="entry name" value="Flavin_MAO"/>
</dbReference>
<dbReference type="SUPFAM" id="SSF51905">
    <property type="entry name" value="FAD/NAD(P)-binding domain"/>
    <property type="match status" value="1"/>
</dbReference>
<comment type="caution">
    <text evidence="6">The sequence shown here is derived from an EMBL/GenBank/DDBJ whole genome shotgun (WGS) entry which is preliminary data.</text>
</comment>
<protein>
    <submittedName>
        <fullName evidence="7">Flavin-containing monoamine oxidase AofH</fullName>
    </submittedName>
</protein>
<dbReference type="InterPro" id="IPR001613">
    <property type="entry name" value="Flavin_amine_oxidase"/>
</dbReference>
<comment type="cofactor">
    <cofactor evidence="1">
        <name>FAD</name>
        <dbReference type="ChEBI" id="CHEBI:57692"/>
    </cofactor>
</comment>
<keyword evidence="8" id="KW-1185">Reference proteome</keyword>
<name>N9PVV9_9GAMM</name>
<dbReference type="PATRIC" id="fig|1217698.3.peg.2881"/>
<dbReference type="InterPro" id="IPR036188">
    <property type="entry name" value="FAD/NAD-bd_sf"/>
</dbReference>
<dbReference type="Gene3D" id="1.10.405.10">
    <property type="entry name" value="Guanine Nucleotide Dissociation Inhibitor, domain 1"/>
    <property type="match status" value="1"/>
</dbReference>
<evidence type="ECO:0000313" key="9">
    <source>
        <dbReference type="Proteomes" id="UP000652691"/>
    </source>
</evidence>
<dbReference type="Proteomes" id="UP000013200">
    <property type="component" value="Unassembled WGS sequence"/>
</dbReference>
<dbReference type="PRINTS" id="PR00757">
    <property type="entry name" value="AMINEOXDASEF"/>
</dbReference>
<feature type="binding site" evidence="4">
    <location>
        <begin position="34"/>
        <end position="35"/>
    </location>
    <ligand>
        <name>FAD</name>
        <dbReference type="ChEBI" id="CHEBI:57692"/>
    </ligand>
</feature>
<dbReference type="GeneID" id="80102944"/>
<dbReference type="RefSeq" id="WP_005287544.1">
    <property type="nucleotide sequence ID" value="NZ_BMDA01000001.1"/>
</dbReference>
<dbReference type="EMBL" id="BMDA01000001">
    <property type="protein sequence ID" value="GGH26337.1"/>
    <property type="molecule type" value="Genomic_DNA"/>
</dbReference>
<feature type="binding site" evidence="4">
    <location>
        <position position="225"/>
    </location>
    <ligand>
        <name>FAD</name>
        <dbReference type="ChEBI" id="CHEBI:57692"/>
    </ligand>
</feature>
<reference evidence="7 9" key="2">
    <citation type="journal article" date="2014" name="Int. J. Syst. Evol. Microbiol.">
        <title>Complete genome sequence of Corynebacterium casei LMG S-19264T (=DSM 44701T), isolated from a smear-ripened cheese.</title>
        <authorList>
            <consortium name="US DOE Joint Genome Institute (JGI-PGF)"/>
            <person name="Walter F."/>
            <person name="Albersmeier A."/>
            <person name="Kalinowski J."/>
            <person name="Ruckert C."/>
        </authorList>
    </citation>
    <scope>NUCLEOTIDE SEQUENCE [LARGE SCALE GENOMIC DNA]</scope>
    <source>
        <strain evidence="7 9">CCM 8635</strain>
    </source>
</reference>
<dbReference type="PANTHER" id="PTHR43563:SF1">
    <property type="entry name" value="AMINE OXIDASE [FLAVIN-CONTAINING] B"/>
    <property type="match status" value="1"/>
</dbReference>
<sequence>MSKNYDIAVVGAGFAGMVTARDLSKAGYSVIVLEARDRIGGRTYSSEAFGHPIEFGGTYSHWTQPYIWNELQRYGLALNPPVETTKMLWYADGALHQGSLEEFGAIAEPLLTQYLGDARAWFPMPFMLSAVDTQEIEQQTLADRLNALSLSQYEKDIIDGALSTLVHSWDKQGMAQLLLWTATYFGHWGAFFETAGSWQLEGGTQCLLQAIKADTKADFQLSTPVASIYDNGSNVILTTQAGEKITAQSAVLAVPFNTLSDLQISPPLATPIQTIVNQKHPMLTTKLMVRVRGELECFAAFAPVKQTPINTVRMEYHHEGDTILVCFISDAASIDANDKDAVQKALRLFVPDIEVLDVSHHDWVNDPYAQGTWMHHRPGNLTGAATLLREPHGRIYFAGGDIAAMAIGGIEGAVESGTSTARKIINQISTQQKQGAA</sequence>
<organism evidence="6 8">
    <name type="scientific">Acinetobacter courvalinii</name>
    <dbReference type="NCBI Taxonomy" id="280147"/>
    <lineage>
        <taxon>Bacteria</taxon>
        <taxon>Pseudomonadati</taxon>
        <taxon>Pseudomonadota</taxon>
        <taxon>Gammaproteobacteria</taxon>
        <taxon>Moraxellales</taxon>
        <taxon>Moraxellaceae</taxon>
        <taxon>Acinetobacter</taxon>
    </lineage>
</organism>
<reference evidence="7" key="3">
    <citation type="submission" date="2024-03" db="EMBL/GenBank/DDBJ databases">
        <authorList>
            <person name="Sun Q."/>
            <person name="Sedlacek I."/>
        </authorList>
    </citation>
    <scope>NUCLEOTIDE SEQUENCE</scope>
    <source>
        <strain evidence="7">CCM 8635</strain>
    </source>
</reference>
<evidence type="ECO:0000256" key="1">
    <source>
        <dbReference type="ARBA" id="ARBA00001974"/>
    </source>
</evidence>
<dbReference type="Gene3D" id="3.50.50.60">
    <property type="entry name" value="FAD/NAD(P)-binding domain"/>
    <property type="match status" value="1"/>
</dbReference>
<evidence type="ECO:0000259" key="5">
    <source>
        <dbReference type="Pfam" id="PF01593"/>
    </source>
</evidence>
<keyword evidence="3" id="KW-0560">Oxidoreductase</keyword>
<evidence type="ECO:0000313" key="7">
    <source>
        <dbReference type="EMBL" id="GGH26337.1"/>
    </source>
</evidence>
<comment type="similarity">
    <text evidence="2">Belongs to the flavin monoamine oxidase family.</text>
</comment>
<dbReference type="Gene3D" id="3.90.660.10">
    <property type="match status" value="1"/>
</dbReference>
<dbReference type="Pfam" id="PF01593">
    <property type="entry name" value="Amino_oxidase"/>
    <property type="match status" value="1"/>
</dbReference>
<dbReference type="AlphaFoldDB" id="N9PVV9"/>
<dbReference type="EMBL" id="APSA01000007">
    <property type="protein sequence ID" value="ENX37604.1"/>
    <property type="molecule type" value="Genomic_DNA"/>
</dbReference>
<evidence type="ECO:0000313" key="6">
    <source>
        <dbReference type="EMBL" id="ENX37604.1"/>
    </source>
</evidence>
<proteinExistence type="inferred from homology"/>
<accession>N9PVV9</accession>
<feature type="domain" description="Amine oxidase" evidence="5">
    <location>
        <begin position="14"/>
        <end position="425"/>
    </location>
</feature>
<dbReference type="HOGENOM" id="CLU_004498_9_1_6"/>